<dbReference type="GO" id="GO:0005739">
    <property type="term" value="C:mitochondrion"/>
    <property type="evidence" value="ECO:0007669"/>
    <property type="project" value="TreeGrafter"/>
</dbReference>
<proteinExistence type="predicted"/>
<dbReference type="InterPro" id="IPR051035">
    <property type="entry name" value="Mito_inheritance_9"/>
</dbReference>
<evidence type="ECO:0000313" key="2">
    <source>
        <dbReference type="Proteomes" id="UP000799291"/>
    </source>
</evidence>
<dbReference type="EMBL" id="MU005641">
    <property type="protein sequence ID" value="KAF2676035.1"/>
    <property type="molecule type" value="Genomic_DNA"/>
</dbReference>
<dbReference type="AlphaFoldDB" id="A0A6G1ID28"/>
<dbReference type="PANTHER" id="PTHR36091">
    <property type="entry name" value="ALTERED INHERITANCE OF MITOCHONDRIA PROTEIN 9, MITOCHONDRIAL"/>
    <property type="match status" value="1"/>
</dbReference>
<protein>
    <recommendedName>
        <fullName evidence="3">Aminoglycoside phosphotransferase domain-containing protein</fullName>
    </recommendedName>
</protein>
<evidence type="ECO:0000313" key="1">
    <source>
        <dbReference type="EMBL" id="KAF2676035.1"/>
    </source>
</evidence>
<organism evidence="1 2">
    <name type="scientific">Lentithecium fluviatile CBS 122367</name>
    <dbReference type="NCBI Taxonomy" id="1168545"/>
    <lineage>
        <taxon>Eukaryota</taxon>
        <taxon>Fungi</taxon>
        <taxon>Dikarya</taxon>
        <taxon>Ascomycota</taxon>
        <taxon>Pezizomycotina</taxon>
        <taxon>Dothideomycetes</taxon>
        <taxon>Pleosporomycetidae</taxon>
        <taxon>Pleosporales</taxon>
        <taxon>Massarineae</taxon>
        <taxon>Lentitheciaceae</taxon>
        <taxon>Lentithecium</taxon>
    </lineage>
</organism>
<gene>
    <name evidence="1" type="ORF">K458DRAFT_447727</name>
</gene>
<name>A0A6G1ID28_9PLEO</name>
<dbReference type="PANTHER" id="PTHR36091:SF2">
    <property type="entry name" value="AMINOGLYCOSIDE PHOSPHOTRANSFERASE DOMAIN-CONTAINING PROTEIN"/>
    <property type="match status" value="1"/>
</dbReference>
<keyword evidence="2" id="KW-1185">Reference proteome</keyword>
<accession>A0A6G1ID28</accession>
<reference evidence="1" key="1">
    <citation type="journal article" date="2020" name="Stud. Mycol.">
        <title>101 Dothideomycetes genomes: a test case for predicting lifestyles and emergence of pathogens.</title>
        <authorList>
            <person name="Haridas S."/>
            <person name="Albert R."/>
            <person name="Binder M."/>
            <person name="Bloem J."/>
            <person name="Labutti K."/>
            <person name="Salamov A."/>
            <person name="Andreopoulos B."/>
            <person name="Baker S."/>
            <person name="Barry K."/>
            <person name="Bills G."/>
            <person name="Bluhm B."/>
            <person name="Cannon C."/>
            <person name="Castanera R."/>
            <person name="Culley D."/>
            <person name="Daum C."/>
            <person name="Ezra D."/>
            <person name="Gonzalez J."/>
            <person name="Henrissat B."/>
            <person name="Kuo A."/>
            <person name="Liang C."/>
            <person name="Lipzen A."/>
            <person name="Lutzoni F."/>
            <person name="Magnuson J."/>
            <person name="Mondo S."/>
            <person name="Nolan M."/>
            <person name="Ohm R."/>
            <person name="Pangilinan J."/>
            <person name="Park H.-J."/>
            <person name="Ramirez L."/>
            <person name="Alfaro M."/>
            <person name="Sun H."/>
            <person name="Tritt A."/>
            <person name="Yoshinaga Y."/>
            <person name="Zwiers L.-H."/>
            <person name="Turgeon B."/>
            <person name="Goodwin S."/>
            <person name="Spatafora J."/>
            <person name="Crous P."/>
            <person name="Grigoriev I."/>
        </authorList>
    </citation>
    <scope>NUCLEOTIDE SEQUENCE</scope>
    <source>
        <strain evidence="1">CBS 122367</strain>
    </source>
</reference>
<dbReference type="OrthoDB" id="10003767at2759"/>
<dbReference type="Proteomes" id="UP000799291">
    <property type="component" value="Unassembled WGS sequence"/>
</dbReference>
<sequence>MFWYCIRAGLELNRGPWENHVEYLRSIPIEPDFLHNDVGLGVQQPEQYLKLLELYKSLTPHLLPKDPDRPFNQPVLCHPDLTPGNIFHTIIQPQFLAAGYPYPFENPNEKIPLNLNEPKLPENFESLPAEEQAASRDLHRRRLLLFIYYIFKGHPNQPHLTALQDPLLLGRRMLVDRAGRQWEGNLVTLKGALVRTAQFWEHLPDVDESTTMSNEFTETEDTWLKMTFAVDFWRQRVCNMTEEGWVRNEDYDEVKKKLEDLKEEIWMQCAGDEEDEFAFRTGWPFRDREEID</sequence>
<evidence type="ECO:0008006" key="3">
    <source>
        <dbReference type="Google" id="ProtNLM"/>
    </source>
</evidence>